<dbReference type="Proteomes" id="UP000260758">
    <property type="component" value="Unassembled WGS sequence"/>
</dbReference>
<protein>
    <recommendedName>
        <fullName evidence="5">DUF5105 domain-containing protein</fullName>
    </recommendedName>
</protein>
<dbReference type="RefSeq" id="WP_117718237.1">
    <property type="nucleotide sequence ID" value="NZ_QSTP01000001.1"/>
</dbReference>
<reference evidence="3 4" key="1">
    <citation type="submission" date="2018-08" db="EMBL/GenBank/DDBJ databases">
        <title>A genome reference for cultivated species of the human gut microbiota.</title>
        <authorList>
            <person name="Zou Y."/>
            <person name="Xue W."/>
            <person name="Luo G."/>
        </authorList>
    </citation>
    <scope>NUCLEOTIDE SEQUENCE [LARGE SCALE GENOMIC DNA]</scope>
    <source>
        <strain evidence="3 4">OM07-13</strain>
    </source>
</reference>
<gene>
    <name evidence="3" type="ORF">DXB99_02845</name>
</gene>
<sequence>MKKKVISLMLISAMLIGTLSGCGGRSKDDETDTSKTDKMTKKYENYFENVDESVDKDTKYVSLTYSISSNSEADTEETTEASDKTIADISKNIEKVTVPITDKSKNMIFNLTTEDNSNSLFGVIDDVMYVSQKSADNSNNVAYKMSVDDINKAIKEKGTDSDASVTTTSEAFSSLSDALSSLGLYSTSDAYVYKETVEDADKKYDVITTDNGRNTVTVSNDETESDTETDSMVSAIYTCYINTDTKLPEKFITNITRDDKKITINCDVEYLKDISLDGIDSYGDTDYDTFSPILTQNMMTTTFGLMYYLPQTYLEINNAETSKDIDSEDGTESIDEDFSQDDGTYATETIDGSEVNDTTATE</sequence>
<evidence type="ECO:0008006" key="5">
    <source>
        <dbReference type="Google" id="ProtNLM"/>
    </source>
</evidence>
<evidence type="ECO:0000313" key="3">
    <source>
        <dbReference type="EMBL" id="RGM75478.1"/>
    </source>
</evidence>
<comment type="caution">
    <text evidence="3">The sequence shown here is derived from an EMBL/GenBank/DDBJ whole genome shotgun (WGS) entry which is preliminary data.</text>
</comment>
<feature type="chain" id="PRO_5039533086" description="DUF5105 domain-containing protein" evidence="2">
    <location>
        <begin position="22"/>
        <end position="362"/>
    </location>
</feature>
<keyword evidence="2" id="KW-0732">Signal</keyword>
<organism evidence="3 4">
    <name type="scientific">Agathobacter rectalis</name>
    <dbReference type="NCBI Taxonomy" id="39491"/>
    <lineage>
        <taxon>Bacteria</taxon>
        <taxon>Bacillati</taxon>
        <taxon>Bacillota</taxon>
        <taxon>Clostridia</taxon>
        <taxon>Lachnospirales</taxon>
        <taxon>Lachnospiraceae</taxon>
        <taxon>Agathobacter</taxon>
    </lineage>
</organism>
<accession>A0A3E4YL58</accession>
<name>A0A3E4YL58_9FIRM</name>
<evidence type="ECO:0000256" key="2">
    <source>
        <dbReference type="SAM" id="SignalP"/>
    </source>
</evidence>
<dbReference type="AlphaFoldDB" id="A0A3E4YL58"/>
<dbReference type="PROSITE" id="PS51257">
    <property type="entry name" value="PROKAR_LIPOPROTEIN"/>
    <property type="match status" value="1"/>
</dbReference>
<feature type="compositionally biased region" description="Acidic residues" evidence="1">
    <location>
        <begin position="326"/>
        <end position="340"/>
    </location>
</feature>
<feature type="region of interest" description="Disordered" evidence="1">
    <location>
        <begin position="322"/>
        <end position="362"/>
    </location>
</feature>
<dbReference type="EMBL" id="QSTP01000001">
    <property type="protein sequence ID" value="RGM75478.1"/>
    <property type="molecule type" value="Genomic_DNA"/>
</dbReference>
<evidence type="ECO:0000313" key="4">
    <source>
        <dbReference type="Proteomes" id="UP000260758"/>
    </source>
</evidence>
<proteinExistence type="predicted"/>
<evidence type="ECO:0000256" key="1">
    <source>
        <dbReference type="SAM" id="MobiDB-lite"/>
    </source>
</evidence>
<feature type="signal peptide" evidence="2">
    <location>
        <begin position="1"/>
        <end position="21"/>
    </location>
</feature>